<comment type="catalytic activity">
    <reaction evidence="10">
        <text>8-oxo-dGTP + H2O = 8-oxo-dGMP + diphosphate + H(+)</text>
        <dbReference type="Rhea" id="RHEA:31575"/>
        <dbReference type="ChEBI" id="CHEBI:15377"/>
        <dbReference type="ChEBI" id="CHEBI:15378"/>
        <dbReference type="ChEBI" id="CHEBI:33019"/>
        <dbReference type="ChEBI" id="CHEBI:63224"/>
        <dbReference type="ChEBI" id="CHEBI:77896"/>
        <dbReference type="EC" id="3.6.1.55"/>
    </reaction>
</comment>
<keyword evidence="7 13" id="KW-0378">Hydrolase</keyword>
<proteinExistence type="inferred from homology"/>
<dbReference type="RefSeq" id="WP_326123153.1">
    <property type="nucleotide sequence ID" value="NZ_JARSFG010000012.1"/>
</dbReference>
<dbReference type="PROSITE" id="PS00893">
    <property type="entry name" value="NUDIX_BOX"/>
    <property type="match status" value="1"/>
</dbReference>
<evidence type="ECO:0000256" key="3">
    <source>
        <dbReference type="ARBA" id="ARBA00022457"/>
    </source>
</evidence>
<dbReference type="Gene3D" id="3.90.79.10">
    <property type="entry name" value="Nucleoside Triphosphate Pyrophosphohydrolase"/>
    <property type="match status" value="1"/>
</dbReference>
<evidence type="ECO:0000256" key="2">
    <source>
        <dbReference type="ARBA" id="ARBA00005582"/>
    </source>
</evidence>
<dbReference type="InterPro" id="IPR047127">
    <property type="entry name" value="MutT-like"/>
</dbReference>
<dbReference type="PANTHER" id="PTHR47707">
    <property type="entry name" value="8-OXO-DGTP DIPHOSPHATASE"/>
    <property type="match status" value="1"/>
</dbReference>
<dbReference type="InterPro" id="IPR020084">
    <property type="entry name" value="NUDIX_hydrolase_CS"/>
</dbReference>
<evidence type="ECO:0000256" key="7">
    <source>
        <dbReference type="ARBA" id="ARBA00022801"/>
    </source>
</evidence>
<keyword evidence="9" id="KW-0234">DNA repair</keyword>
<dbReference type="GO" id="GO:0006260">
    <property type="term" value="P:DNA replication"/>
    <property type="evidence" value="ECO:0007669"/>
    <property type="project" value="UniProtKB-KW"/>
</dbReference>
<comment type="caution">
    <text evidence="13">The sequence shown here is derived from an EMBL/GenBank/DDBJ whole genome shotgun (WGS) entry which is preliminary data.</text>
</comment>
<dbReference type="AlphaFoldDB" id="A0AAW9NUW9"/>
<evidence type="ECO:0000256" key="9">
    <source>
        <dbReference type="ARBA" id="ARBA00023204"/>
    </source>
</evidence>
<reference evidence="13 14" key="1">
    <citation type="submission" date="2023-03" db="EMBL/GenBank/DDBJ databases">
        <title>Bacillus Genome Sequencing.</title>
        <authorList>
            <person name="Dunlap C."/>
        </authorList>
    </citation>
    <scope>NUCLEOTIDE SEQUENCE [LARGE SCALE GENOMIC DNA]</scope>
    <source>
        <strain evidence="13 14">B-59205</strain>
    </source>
</reference>
<dbReference type="Proteomes" id="UP001344888">
    <property type="component" value="Unassembled WGS sequence"/>
</dbReference>
<dbReference type="EMBL" id="JARSFG010000012">
    <property type="protein sequence ID" value="MEC1178676.1"/>
    <property type="molecule type" value="Genomic_DNA"/>
</dbReference>
<keyword evidence="8" id="KW-0460">Magnesium</keyword>
<comment type="cofactor">
    <cofactor evidence="1">
        <name>Mg(2+)</name>
        <dbReference type="ChEBI" id="CHEBI:18420"/>
    </cofactor>
</comment>
<sequence>MKKKIHVVGAIIENEQNEIFCALRSEHMSLPNLWEFPGGKLEIQETPEIALQREILEEFNCEIMVNEKVEDTTYEYDTFIIRLETYMAKITAGQPTAIEHADTKWVKREDLHLLNFAPADIPAVDKLISQN</sequence>
<dbReference type="EC" id="3.6.1.55" evidence="11"/>
<evidence type="ECO:0000256" key="10">
    <source>
        <dbReference type="ARBA" id="ARBA00035861"/>
    </source>
</evidence>
<gene>
    <name evidence="13" type="ORF">P9B03_09300</name>
</gene>
<dbReference type="PROSITE" id="PS51462">
    <property type="entry name" value="NUDIX"/>
    <property type="match status" value="1"/>
</dbReference>
<evidence type="ECO:0000256" key="5">
    <source>
        <dbReference type="ARBA" id="ARBA00022723"/>
    </source>
</evidence>
<keyword evidence="3" id="KW-0515">Mutator protein</keyword>
<evidence type="ECO:0000256" key="4">
    <source>
        <dbReference type="ARBA" id="ARBA00022705"/>
    </source>
</evidence>
<evidence type="ECO:0000256" key="11">
    <source>
        <dbReference type="ARBA" id="ARBA00038905"/>
    </source>
</evidence>
<evidence type="ECO:0000313" key="13">
    <source>
        <dbReference type="EMBL" id="MEC1178676.1"/>
    </source>
</evidence>
<dbReference type="GO" id="GO:0044715">
    <property type="term" value="F:8-oxo-dGDP phosphatase activity"/>
    <property type="evidence" value="ECO:0007669"/>
    <property type="project" value="TreeGrafter"/>
</dbReference>
<accession>A0AAW9NUW9</accession>
<dbReference type="GO" id="GO:0006281">
    <property type="term" value="P:DNA repair"/>
    <property type="evidence" value="ECO:0007669"/>
    <property type="project" value="UniProtKB-KW"/>
</dbReference>
<protein>
    <recommendedName>
        <fullName evidence="11">8-oxo-dGTP diphosphatase</fullName>
        <ecNumber evidence="11">3.6.1.55</ecNumber>
    </recommendedName>
</protein>
<dbReference type="GO" id="GO:0044716">
    <property type="term" value="F:8-oxo-GDP phosphatase activity"/>
    <property type="evidence" value="ECO:0007669"/>
    <property type="project" value="TreeGrafter"/>
</dbReference>
<keyword evidence="4" id="KW-0235">DNA replication</keyword>
<dbReference type="GO" id="GO:0046872">
    <property type="term" value="F:metal ion binding"/>
    <property type="evidence" value="ECO:0007669"/>
    <property type="project" value="UniProtKB-KW"/>
</dbReference>
<organism evidence="13 14">
    <name type="scientific">Metasolibacillus meyeri</name>
    <dbReference type="NCBI Taxonomy" id="1071052"/>
    <lineage>
        <taxon>Bacteria</taxon>
        <taxon>Bacillati</taxon>
        <taxon>Bacillota</taxon>
        <taxon>Bacilli</taxon>
        <taxon>Bacillales</taxon>
        <taxon>Caryophanaceae</taxon>
        <taxon>Metasolibacillus</taxon>
    </lineage>
</organism>
<evidence type="ECO:0000313" key="14">
    <source>
        <dbReference type="Proteomes" id="UP001344888"/>
    </source>
</evidence>
<dbReference type="GO" id="GO:0035539">
    <property type="term" value="F:8-oxo-7,8-dihydrodeoxyguanosine triphosphate pyrophosphatase activity"/>
    <property type="evidence" value="ECO:0007669"/>
    <property type="project" value="UniProtKB-EC"/>
</dbReference>
<evidence type="ECO:0000256" key="6">
    <source>
        <dbReference type="ARBA" id="ARBA00022763"/>
    </source>
</evidence>
<dbReference type="InterPro" id="IPR015797">
    <property type="entry name" value="NUDIX_hydrolase-like_dom_sf"/>
</dbReference>
<evidence type="ECO:0000256" key="8">
    <source>
        <dbReference type="ARBA" id="ARBA00022842"/>
    </source>
</evidence>
<dbReference type="InterPro" id="IPR000086">
    <property type="entry name" value="NUDIX_hydrolase_dom"/>
</dbReference>
<keyword evidence="14" id="KW-1185">Reference proteome</keyword>
<keyword evidence="5" id="KW-0479">Metal-binding</keyword>
<dbReference type="InterPro" id="IPR029119">
    <property type="entry name" value="MutY_C"/>
</dbReference>
<keyword evidence="6" id="KW-0227">DNA damage</keyword>
<evidence type="ECO:0000259" key="12">
    <source>
        <dbReference type="PROSITE" id="PS51462"/>
    </source>
</evidence>
<name>A0AAW9NUW9_9BACL</name>
<dbReference type="GO" id="GO:0008413">
    <property type="term" value="F:8-oxo-7,8-dihydroguanosine triphosphate pyrophosphatase activity"/>
    <property type="evidence" value="ECO:0007669"/>
    <property type="project" value="TreeGrafter"/>
</dbReference>
<evidence type="ECO:0000256" key="1">
    <source>
        <dbReference type="ARBA" id="ARBA00001946"/>
    </source>
</evidence>
<dbReference type="PANTHER" id="PTHR47707:SF1">
    <property type="entry name" value="NUDIX HYDROLASE FAMILY PROTEIN"/>
    <property type="match status" value="1"/>
</dbReference>
<dbReference type="SUPFAM" id="SSF55811">
    <property type="entry name" value="Nudix"/>
    <property type="match status" value="1"/>
</dbReference>
<comment type="similarity">
    <text evidence="2">Belongs to the Nudix hydrolase family.</text>
</comment>
<feature type="domain" description="Nudix hydrolase" evidence="12">
    <location>
        <begin position="3"/>
        <end position="129"/>
    </location>
</feature>
<dbReference type="CDD" id="cd03425">
    <property type="entry name" value="NUDIX_MutT_NudA_like"/>
    <property type="match status" value="1"/>
</dbReference>
<dbReference type="Pfam" id="PF14815">
    <property type="entry name" value="NUDIX_4"/>
    <property type="match status" value="1"/>
</dbReference>